<dbReference type="AlphaFoldDB" id="A0A172WJP9"/>
<dbReference type="EMBL" id="CP015520">
    <property type="protein sequence ID" value="ANF23515.1"/>
    <property type="molecule type" value="Genomic_DNA"/>
</dbReference>
<name>A0A172WJP9_9EURY</name>
<dbReference type="STRING" id="1712654.A7C91_10385"/>
<evidence type="ECO:0000256" key="1">
    <source>
        <dbReference type="SAM" id="Phobius"/>
    </source>
</evidence>
<evidence type="ECO:0000313" key="2">
    <source>
        <dbReference type="EMBL" id="ANF23515.1"/>
    </source>
</evidence>
<organism evidence="2 3">
    <name type="scientific">Thermococcus piezophilus</name>
    <dbReference type="NCBI Taxonomy" id="1712654"/>
    <lineage>
        <taxon>Archaea</taxon>
        <taxon>Methanobacteriati</taxon>
        <taxon>Methanobacteriota</taxon>
        <taxon>Thermococci</taxon>
        <taxon>Thermococcales</taxon>
        <taxon>Thermococcaceae</taxon>
        <taxon>Thermococcus</taxon>
    </lineage>
</organism>
<keyword evidence="3" id="KW-1185">Reference proteome</keyword>
<feature type="transmembrane region" description="Helical" evidence="1">
    <location>
        <begin position="300"/>
        <end position="318"/>
    </location>
</feature>
<dbReference type="Proteomes" id="UP000076969">
    <property type="component" value="Chromosome"/>
</dbReference>
<dbReference type="KEGG" id="tpie:A7C91_10385"/>
<proteinExistence type="predicted"/>
<keyword evidence="1" id="KW-0472">Membrane</keyword>
<reference evidence="3" key="1">
    <citation type="journal article" date="2016" name="Syst. Appl. Microbiol.">
        <title>Thermococcus piezophilus sp. nov., a novel hyperthermophilic and piezophilic archaeon with a broad pressure range for growth, isolated from a deepest hydrothermal vent at the Mid-Cayman Rise.</title>
        <authorList>
            <person name="Dalmasso C."/>
            <person name="Oger P."/>
            <person name="Selva G."/>
            <person name="Courtine D."/>
            <person name="L'Haridon S."/>
            <person name="Garlaschelli A."/>
            <person name="Roussel E."/>
            <person name="Miyazaki J."/>
            <person name="Reveillaud J."/>
            <person name="Jebbar M."/>
            <person name="Takai K."/>
            <person name="Maignien L."/>
            <person name="Alain K."/>
        </authorList>
    </citation>
    <scope>NUCLEOTIDE SEQUENCE [LARGE SCALE GENOMIC DNA]</scope>
    <source>
        <strain evidence="3">CDGS</strain>
    </source>
</reference>
<dbReference type="OrthoDB" id="96683at2157"/>
<accession>A0A172WJP9</accession>
<keyword evidence="1" id="KW-1133">Transmembrane helix</keyword>
<sequence length="322" mass="36577">MYKSFKISFLVLLLIFPLVSGETCEPYETYSITSILPSNGYVFIIVHHSEWICERVAGEQTLRRNVPDGEYNLYYLFNGSNLLFLGKSNPLLGEPSIVTEINGTFYILQRKQVVVPYKNITVTINGETRNITLTAKKTEMRVYRFDGCAFLIWNCTILEFQNGKEHAECNGTEILSYFTNTPQKRPSVVRGVIENGFMVFRLSNSTYKIPVTEFDRYVSGFFGSKTLNVLSTFHALPVGEGILIYYPGDVKVNGSVFISELPLMFFYDGKNLTHIKMYVGSVQEPPRCGNFSPRLTIPKSLIVLIGVFLMVILVYLGIKRHV</sequence>
<evidence type="ECO:0000313" key="3">
    <source>
        <dbReference type="Proteomes" id="UP000076969"/>
    </source>
</evidence>
<protein>
    <submittedName>
        <fullName evidence="2">Uncharacterized protein</fullName>
    </submittedName>
</protein>
<keyword evidence="1" id="KW-0812">Transmembrane</keyword>
<gene>
    <name evidence="2" type="ORF">A7C91_10385</name>
</gene>